<evidence type="ECO:0000256" key="6">
    <source>
        <dbReference type="PROSITE-ProRule" id="PRU00552"/>
    </source>
</evidence>
<comment type="domain">
    <text evidence="7">The Q motif is unique to and characteristic of the DEAD box family of RNA helicases and controls ATP binding and hydrolysis.</text>
</comment>
<keyword evidence="4 7" id="KW-0067">ATP-binding</keyword>
<evidence type="ECO:0000256" key="9">
    <source>
        <dbReference type="SAM" id="MobiDB-lite"/>
    </source>
</evidence>
<feature type="coiled-coil region" evidence="8">
    <location>
        <begin position="675"/>
        <end position="709"/>
    </location>
</feature>
<evidence type="ECO:0000256" key="7">
    <source>
        <dbReference type="RuleBase" id="RU365068"/>
    </source>
</evidence>
<evidence type="ECO:0000313" key="13">
    <source>
        <dbReference type="EMBL" id="ADY40913.1"/>
    </source>
</evidence>
<keyword evidence="5 7" id="KW-0694">RNA-binding</keyword>
<evidence type="ECO:0000256" key="4">
    <source>
        <dbReference type="ARBA" id="ARBA00022840"/>
    </source>
</evidence>
<dbReference type="EC" id="3.6.4.13" evidence="7"/>
<dbReference type="EMBL" id="JI165253">
    <property type="protein sequence ID" value="ADY40913.1"/>
    <property type="molecule type" value="mRNA"/>
</dbReference>
<sequence>MPKIITVGKSWKSVDVPGEFASDKNLAFLSTFEELTPVAEDQHFNKNGAAKQPRKSKKRQRNASVTEEKEVKRSIRTGKNVNEIKARKHKKKRREKLKKIQDAVEKNASEGGELKREDECSSTMIEEDIADNKNDLETSDEGTQRKLKRKKKLRSSKTGSDRSKVNGSESVSFADDGKPKQKKRKREQSLRESISEDIVENEEERVRGGCEPTSTSHTSEVDLSAWMPFCLPDEIMKALADLGFTKPTEIQKLVLPSAVRDKLDVLGAAETGSGKTLAYAIPLIVRLLDAQNSMEDWTLQRHLRALILAPTRELVVQIRKHIDALIKYTNFKATSIVGGLSQQKQERLLKYRPEIVVATPGRFWSLAGNAPQGSYLANWQKLLCLVVDETDRMVEKGHFEELEFILEAIKSDGNVKRQTLVFSATLTFVHPAPRRLNIQQTQQMTTKEKIDRLIEIVGLRKERKVFDITRPLGTAEALLETRMNCSNLAEKDTNVVYLLTRYPGRTLIFMNSIDASRRLYGILVKLQHKPVPLLLHAKMIQKQRLKNLEKFTEVPNSVLLATDVAARGLDIRQVEHVIHYQVPKTAELYVHRSGRTARASHRGLTVLMVDPQDAQYYRRICRNLNREHELPVFPVDSTHLFNALKERVKAATEVESLEHRMKKISSRETWFEKTAREADLLLDGREREKQNANEELIDLRRQKKVAEGRLRGALALPLPRFDHVQVQKTRYVTPEVASNYNKTVTMDALTSFEENARREQYARKNYRVLLSTRHLRRLNDKRKRKKLKRK</sequence>
<feature type="domain" description="DEAD-box RNA helicase Q" evidence="12">
    <location>
        <begin position="224"/>
        <end position="252"/>
    </location>
</feature>
<dbReference type="GO" id="GO:0005524">
    <property type="term" value="F:ATP binding"/>
    <property type="evidence" value="ECO:0007669"/>
    <property type="project" value="UniProtKB-UniRule"/>
</dbReference>
<evidence type="ECO:0000259" key="10">
    <source>
        <dbReference type="PROSITE" id="PS51192"/>
    </source>
</evidence>
<feature type="domain" description="Helicase ATP-binding" evidence="10">
    <location>
        <begin position="256"/>
        <end position="444"/>
    </location>
</feature>
<dbReference type="PROSITE" id="PS51194">
    <property type="entry name" value="HELICASE_CTER"/>
    <property type="match status" value="1"/>
</dbReference>
<feature type="region of interest" description="Disordered" evidence="9">
    <location>
        <begin position="38"/>
        <end position="218"/>
    </location>
</feature>
<comment type="catalytic activity">
    <reaction evidence="7">
        <text>ATP + H2O = ADP + phosphate + H(+)</text>
        <dbReference type="Rhea" id="RHEA:13065"/>
        <dbReference type="ChEBI" id="CHEBI:15377"/>
        <dbReference type="ChEBI" id="CHEBI:15378"/>
        <dbReference type="ChEBI" id="CHEBI:30616"/>
        <dbReference type="ChEBI" id="CHEBI:43474"/>
        <dbReference type="ChEBI" id="CHEBI:456216"/>
        <dbReference type="EC" id="3.6.4.13"/>
    </reaction>
</comment>
<feature type="short sequence motif" description="Q motif" evidence="6">
    <location>
        <begin position="224"/>
        <end position="252"/>
    </location>
</feature>
<accession>F1KSQ9</accession>
<feature type="compositionally biased region" description="Basic residues" evidence="9">
    <location>
        <begin position="145"/>
        <end position="155"/>
    </location>
</feature>
<comment type="function">
    <text evidence="7">RNA helicase.</text>
</comment>
<dbReference type="CDD" id="cd18787">
    <property type="entry name" value="SF2_C_DEAD"/>
    <property type="match status" value="1"/>
</dbReference>
<dbReference type="SMART" id="SM00490">
    <property type="entry name" value="HELICc"/>
    <property type="match status" value="1"/>
</dbReference>
<dbReference type="InterPro" id="IPR014001">
    <property type="entry name" value="Helicase_ATP-bd"/>
</dbReference>
<reference evidence="13" key="1">
    <citation type="journal article" date="2011" name="Genome Res.">
        <title>Deep small RNA sequencing from the nematode Ascaris reveals conservation, functional diversification, and novel developmental profiles.</title>
        <authorList>
            <person name="Wang J."/>
            <person name="Czech B."/>
            <person name="Crunk A."/>
            <person name="Wallace A."/>
            <person name="Mitreva M."/>
            <person name="Hannon G.J."/>
            <person name="Davis R.E."/>
        </authorList>
    </citation>
    <scope>NUCLEOTIDE SEQUENCE</scope>
</reference>
<dbReference type="InterPro" id="IPR027417">
    <property type="entry name" value="P-loop_NTPase"/>
</dbReference>
<dbReference type="Gene3D" id="3.40.50.300">
    <property type="entry name" value="P-loop containing nucleotide triphosphate hydrolases"/>
    <property type="match status" value="2"/>
</dbReference>
<evidence type="ECO:0000256" key="5">
    <source>
        <dbReference type="ARBA" id="ARBA00022884"/>
    </source>
</evidence>
<keyword evidence="3 7" id="KW-0347">Helicase</keyword>
<comment type="similarity">
    <text evidence="7">Belongs to the DEAD box helicase family.</text>
</comment>
<evidence type="ECO:0000256" key="2">
    <source>
        <dbReference type="ARBA" id="ARBA00022801"/>
    </source>
</evidence>
<keyword evidence="8" id="KW-0175">Coiled coil</keyword>
<dbReference type="AlphaFoldDB" id="F1KSQ9"/>
<keyword evidence="1 7" id="KW-0547">Nucleotide-binding</keyword>
<dbReference type="SMART" id="SM00487">
    <property type="entry name" value="DEXDc"/>
    <property type="match status" value="1"/>
</dbReference>
<dbReference type="PROSITE" id="PS51192">
    <property type="entry name" value="HELICASE_ATP_BIND_1"/>
    <property type="match status" value="1"/>
</dbReference>
<dbReference type="GO" id="GO:0003724">
    <property type="term" value="F:RNA helicase activity"/>
    <property type="evidence" value="ECO:0007669"/>
    <property type="project" value="UniProtKB-EC"/>
</dbReference>
<dbReference type="GO" id="GO:0003723">
    <property type="term" value="F:RNA binding"/>
    <property type="evidence" value="ECO:0007669"/>
    <property type="project" value="UniProtKB-UniRule"/>
</dbReference>
<evidence type="ECO:0000256" key="1">
    <source>
        <dbReference type="ARBA" id="ARBA00022741"/>
    </source>
</evidence>
<evidence type="ECO:0000256" key="8">
    <source>
        <dbReference type="SAM" id="Coils"/>
    </source>
</evidence>
<dbReference type="PROSITE" id="PS51195">
    <property type="entry name" value="Q_MOTIF"/>
    <property type="match status" value="1"/>
</dbReference>
<dbReference type="SUPFAM" id="SSF52540">
    <property type="entry name" value="P-loop containing nucleoside triphosphate hydrolases"/>
    <property type="match status" value="2"/>
</dbReference>
<dbReference type="InterPro" id="IPR014014">
    <property type="entry name" value="RNA_helicase_DEAD_Q_motif"/>
</dbReference>
<proteinExistence type="evidence at transcript level"/>
<feature type="compositionally biased region" description="Basic residues" evidence="9">
    <location>
        <begin position="52"/>
        <end position="61"/>
    </location>
</feature>
<dbReference type="Pfam" id="PF00271">
    <property type="entry name" value="Helicase_C"/>
    <property type="match status" value="1"/>
</dbReference>
<feature type="compositionally biased region" description="Basic and acidic residues" evidence="9">
    <location>
        <begin position="98"/>
        <end position="119"/>
    </location>
</feature>
<evidence type="ECO:0000259" key="11">
    <source>
        <dbReference type="PROSITE" id="PS51194"/>
    </source>
</evidence>
<name>F1KSQ9_ASCSU</name>
<feature type="domain" description="Helicase C-terminal" evidence="11">
    <location>
        <begin position="494"/>
        <end position="641"/>
    </location>
</feature>
<dbReference type="Pfam" id="PF00270">
    <property type="entry name" value="DEAD"/>
    <property type="match status" value="1"/>
</dbReference>
<dbReference type="PANTHER" id="PTHR24031">
    <property type="entry name" value="RNA HELICASE"/>
    <property type="match status" value="1"/>
</dbReference>
<organism evidence="13">
    <name type="scientific">Ascaris suum</name>
    <name type="common">Pig roundworm</name>
    <name type="synonym">Ascaris lumbricoides</name>
    <dbReference type="NCBI Taxonomy" id="6253"/>
    <lineage>
        <taxon>Eukaryota</taxon>
        <taxon>Metazoa</taxon>
        <taxon>Ecdysozoa</taxon>
        <taxon>Nematoda</taxon>
        <taxon>Chromadorea</taxon>
        <taxon>Rhabditida</taxon>
        <taxon>Spirurina</taxon>
        <taxon>Ascaridomorpha</taxon>
        <taxon>Ascaridoidea</taxon>
        <taxon>Ascarididae</taxon>
        <taxon>Ascaris</taxon>
    </lineage>
</organism>
<dbReference type="GO" id="GO:0016787">
    <property type="term" value="F:hydrolase activity"/>
    <property type="evidence" value="ECO:0007669"/>
    <property type="project" value="UniProtKB-KW"/>
</dbReference>
<evidence type="ECO:0000259" key="12">
    <source>
        <dbReference type="PROSITE" id="PS51195"/>
    </source>
</evidence>
<evidence type="ECO:0000256" key="3">
    <source>
        <dbReference type="ARBA" id="ARBA00022806"/>
    </source>
</evidence>
<keyword evidence="2 7" id="KW-0378">Hydrolase</keyword>
<dbReference type="InterPro" id="IPR001650">
    <property type="entry name" value="Helicase_C-like"/>
</dbReference>
<protein>
    <recommendedName>
        <fullName evidence="7">ATP-dependent RNA helicase</fullName>
        <ecNumber evidence="7">3.6.4.13</ecNumber>
    </recommendedName>
</protein>
<feature type="compositionally biased region" description="Basic residues" evidence="9">
    <location>
        <begin position="86"/>
        <end position="97"/>
    </location>
</feature>
<dbReference type="InterPro" id="IPR011545">
    <property type="entry name" value="DEAD/DEAH_box_helicase_dom"/>
</dbReference>
<dbReference type="CDD" id="cd17946">
    <property type="entry name" value="DEADc_DDX24"/>
    <property type="match status" value="1"/>
</dbReference>